<sequence>MKAHDVSVEDLQETVVLQLDRRFYREFGDWGIIGIWREEQPGSGIRGAFSLRTRATDCALVRDLMEEEIFSRNFGQCMGPVPTQHRDGLGELR</sequence>
<evidence type="ECO:0000313" key="2">
    <source>
        <dbReference type="Proteomes" id="UP001148838"/>
    </source>
</evidence>
<dbReference type="Proteomes" id="UP001148838">
    <property type="component" value="Unassembled WGS sequence"/>
</dbReference>
<proteinExistence type="predicted"/>
<dbReference type="EMBL" id="JAJSOF020000023">
    <property type="protein sequence ID" value="KAJ4435676.1"/>
    <property type="molecule type" value="Genomic_DNA"/>
</dbReference>
<protein>
    <submittedName>
        <fullName evidence="1">Uncharacterized protein</fullName>
    </submittedName>
</protein>
<reference evidence="1 2" key="1">
    <citation type="journal article" date="2022" name="Allergy">
        <title>Genome assembly and annotation of Periplaneta americana reveal a comprehensive cockroach allergen profile.</title>
        <authorList>
            <person name="Wang L."/>
            <person name="Xiong Q."/>
            <person name="Saelim N."/>
            <person name="Wang L."/>
            <person name="Nong W."/>
            <person name="Wan A.T."/>
            <person name="Shi M."/>
            <person name="Liu X."/>
            <person name="Cao Q."/>
            <person name="Hui J.H.L."/>
            <person name="Sookrung N."/>
            <person name="Leung T.F."/>
            <person name="Tungtrongchitr A."/>
            <person name="Tsui S.K.W."/>
        </authorList>
    </citation>
    <scope>NUCLEOTIDE SEQUENCE [LARGE SCALE GENOMIC DNA]</scope>
    <source>
        <strain evidence="1">PWHHKU_190912</strain>
    </source>
</reference>
<organism evidence="1 2">
    <name type="scientific">Periplaneta americana</name>
    <name type="common">American cockroach</name>
    <name type="synonym">Blatta americana</name>
    <dbReference type="NCBI Taxonomy" id="6978"/>
    <lineage>
        <taxon>Eukaryota</taxon>
        <taxon>Metazoa</taxon>
        <taxon>Ecdysozoa</taxon>
        <taxon>Arthropoda</taxon>
        <taxon>Hexapoda</taxon>
        <taxon>Insecta</taxon>
        <taxon>Pterygota</taxon>
        <taxon>Neoptera</taxon>
        <taxon>Polyneoptera</taxon>
        <taxon>Dictyoptera</taxon>
        <taxon>Blattodea</taxon>
        <taxon>Blattoidea</taxon>
        <taxon>Blattidae</taxon>
        <taxon>Blattinae</taxon>
        <taxon>Periplaneta</taxon>
    </lineage>
</organism>
<name>A0ABQ8SPI8_PERAM</name>
<keyword evidence="2" id="KW-1185">Reference proteome</keyword>
<gene>
    <name evidence="1" type="ORF">ANN_18292</name>
</gene>
<evidence type="ECO:0000313" key="1">
    <source>
        <dbReference type="EMBL" id="KAJ4435676.1"/>
    </source>
</evidence>
<accession>A0ABQ8SPI8</accession>
<comment type="caution">
    <text evidence="1">The sequence shown here is derived from an EMBL/GenBank/DDBJ whole genome shotgun (WGS) entry which is preliminary data.</text>
</comment>